<evidence type="ECO:0000313" key="2">
    <source>
        <dbReference type="EMBL" id="THD24982.1"/>
    </source>
</evidence>
<feature type="region of interest" description="Disordered" evidence="1">
    <location>
        <begin position="189"/>
        <end position="280"/>
    </location>
</feature>
<keyword evidence="3" id="KW-1185">Reference proteome</keyword>
<proteinExistence type="predicted"/>
<feature type="region of interest" description="Disordered" evidence="1">
    <location>
        <begin position="724"/>
        <end position="837"/>
    </location>
</feature>
<feature type="region of interest" description="Disordered" evidence="1">
    <location>
        <begin position="653"/>
        <end position="676"/>
    </location>
</feature>
<feature type="region of interest" description="Disordered" evidence="1">
    <location>
        <begin position="567"/>
        <end position="608"/>
    </location>
</feature>
<sequence>MTQRMRGLLIGKTNKPDEYNQPNENELTSEQDVRTSRENAYVGHPHNLNAALWSQLGSTVMVRQDPRLHRSTNESDTPDHITLAERDCILRNLMQYLTNNGSNNSATTISSANSRQCTMSQDPQNNSPAPVSTSVAPCQPEANNQSKRFGNDILQRLHAVVNEAYEHAKNDENLTAILNSLLAYKPSERDATQVPTDQYPHPDQPGAITRPRSEFDCRPFLGPKTPPSPNSKLREESTGRSVQRPQEPRKPAESTTQGRRGGTCTCCQDQHSSRSNRVTQQVDVYDTVAKSKKVDPRCCRSPGRSRSITERRELRESSRDSGRMVCQEKRIQWTGNGCHSDLSPSRTERVKRAEMMLPASDRNDRTKEVCVCAVCLANNHVYSPNDNRSYTEVRNLHSKKSGSHDHWSISPIYESPSTHHHHYHRSTSGRTLKDTVCLPESHIARTFLEMPHRNEHAVAHVKQHSRAAFDRTSRPRSPCVIDNESYRNRRMRDSVRSSRNHCETHYTRNPSNGGESREFHIDNVFRSKRFSPFTDCERKPSRSCKLPLGICHHTESSDLAVRLHASCSTSHDRRRSPDIRTSRQGVAKRSHLRTSRTGRSNHYCGPPSPYTIMRSYRAISVTSDSPNSPTPPTHEQQMLSRYSNLGRLQIKQAHAARSQSPLSPLHTQTGHNPRECVSVSNSSQVWIDLDHTNKLPSVVTTCAVQQPMMVTDEDNVDYQARTGTNNHEIIDSTKQQESDKSVIRGTETQNSETVDYGGPTISGTANQPGDGYPTVQSERRSVSASSSRSSCSSSSQTSSSGTSESGDSSSSSGSSSAGSGTESDHSGPTPIVSQPVSTFAMGPMSESVELNSTQPSSSDLNAHINVLESTATERDELIATSPTEPSIQIAVETTWDDGQGAEIETDYTQSEVIHLNLEVETNDANLLVDSSERIPTTVGETEHAGVHRTPATEEPRIVENHQDFITTGEHILSPSSMAENVKVTEPNRDVKHKRSDHRRKSARMLDETGHERTISRVYKTTDPSLKALTETHCSAEEEGEVFSDGTSDVDENQSLIKPCIKHTYDQNENERVTVSTTEMRCRTTKRPRSSNPDELVHLRETNDDVKRHKTCRTMRSQTSDMDKFKAPTVPKSIRYERFKGDRDLGKDHSRSRFHSIPIEDKLSTVRDIISSRSNSYERNDEPTMNGHTRTHWNRNRYHPDPRPLHLRGRYSKPVFLQTTRPRGHRCSGHFESTGPQRYPVKSRVFYRTQGSYLSRNGNRFVLTSSSFDRATTQRRDFDLRDYKLNRMR</sequence>
<feature type="region of interest" description="Disordered" evidence="1">
    <location>
        <begin position="987"/>
        <end position="1006"/>
    </location>
</feature>
<accession>A0A2H1CHT9</accession>
<feature type="compositionally biased region" description="Basic and acidic residues" evidence="1">
    <location>
        <begin position="307"/>
        <end position="325"/>
    </location>
</feature>
<feature type="compositionally biased region" description="Low complexity" evidence="1">
    <location>
        <begin position="782"/>
        <end position="821"/>
    </location>
</feature>
<organism evidence="2 3">
    <name type="scientific">Fasciola hepatica</name>
    <name type="common">Liver fluke</name>
    <dbReference type="NCBI Taxonomy" id="6192"/>
    <lineage>
        <taxon>Eukaryota</taxon>
        <taxon>Metazoa</taxon>
        <taxon>Spiralia</taxon>
        <taxon>Lophotrochozoa</taxon>
        <taxon>Platyhelminthes</taxon>
        <taxon>Trematoda</taxon>
        <taxon>Digenea</taxon>
        <taxon>Plagiorchiida</taxon>
        <taxon>Echinostomata</taxon>
        <taxon>Echinostomatoidea</taxon>
        <taxon>Fasciolidae</taxon>
        <taxon>Fasciola</taxon>
    </lineage>
</organism>
<evidence type="ECO:0000256" key="1">
    <source>
        <dbReference type="SAM" id="MobiDB-lite"/>
    </source>
</evidence>
<dbReference type="Proteomes" id="UP000230066">
    <property type="component" value="Unassembled WGS sequence"/>
</dbReference>
<dbReference type="EMBL" id="JXXN02001343">
    <property type="protein sequence ID" value="THD24982.1"/>
    <property type="molecule type" value="Genomic_DNA"/>
</dbReference>
<feature type="compositionally biased region" description="Polar residues" evidence="1">
    <location>
        <begin position="269"/>
        <end position="280"/>
    </location>
</feature>
<feature type="region of interest" description="Disordered" evidence="1">
    <location>
        <begin position="1174"/>
        <end position="1206"/>
    </location>
</feature>
<feature type="compositionally biased region" description="Basic and acidic residues" evidence="1">
    <location>
        <begin position="490"/>
        <end position="506"/>
    </location>
</feature>
<feature type="compositionally biased region" description="Polar residues" evidence="1">
    <location>
        <begin position="657"/>
        <end position="671"/>
    </location>
</feature>
<name>A0A2H1CHT9_FASHE</name>
<gene>
    <name evidence="2" type="ORF">D915_004250</name>
</gene>
<feature type="compositionally biased region" description="Basic residues" evidence="1">
    <location>
        <begin position="586"/>
        <end position="596"/>
    </location>
</feature>
<feature type="compositionally biased region" description="Basic residues" evidence="1">
    <location>
        <begin position="990"/>
        <end position="1002"/>
    </location>
</feature>
<feature type="region of interest" description="Disordered" evidence="1">
    <location>
        <begin position="1105"/>
        <end position="1124"/>
    </location>
</feature>
<feature type="compositionally biased region" description="Low complexity" evidence="1">
    <location>
        <begin position="102"/>
        <end position="114"/>
    </location>
</feature>
<feature type="compositionally biased region" description="Polar residues" evidence="1">
    <location>
        <begin position="115"/>
        <end position="136"/>
    </location>
</feature>
<evidence type="ECO:0000313" key="3">
    <source>
        <dbReference type="Proteomes" id="UP000230066"/>
    </source>
</evidence>
<feature type="region of interest" description="Disordered" evidence="1">
    <location>
        <begin position="1"/>
        <end position="36"/>
    </location>
</feature>
<feature type="compositionally biased region" description="Basic and acidic residues" evidence="1">
    <location>
        <begin position="728"/>
        <end position="742"/>
    </location>
</feature>
<reference evidence="2" key="1">
    <citation type="submission" date="2019-03" db="EMBL/GenBank/DDBJ databases">
        <title>Improved annotation for the trematode Fasciola hepatica.</title>
        <authorList>
            <person name="Choi Y.-J."/>
            <person name="Martin J."/>
            <person name="Mitreva M."/>
        </authorList>
    </citation>
    <scope>NUCLEOTIDE SEQUENCE [LARGE SCALE GENOMIC DNA]</scope>
</reference>
<feature type="region of interest" description="Disordered" evidence="1">
    <location>
        <begin position="102"/>
        <end position="136"/>
    </location>
</feature>
<feature type="region of interest" description="Disordered" evidence="1">
    <location>
        <begin position="294"/>
        <end position="325"/>
    </location>
</feature>
<protein>
    <submittedName>
        <fullName evidence="2">Uncharacterized protein</fullName>
    </submittedName>
</protein>
<feature type="compositionally biased region" description="Polar residues" evidence="1">
    <location>
        <begin position="20"/>
        <end position="30"/>
    </location>
</feature>
<comment type="caution">
    <text evidence="2">The sequence shown here is derived from an EMBL/GenBank/DDBJ whole genome shotgun (WGS) entry which is preliminary data.</text>
</comment>
<feature type="region of interest" description="Disordered" evidence="1">
    <location>
        <begin position="490"/>
        <end position="517"/>
    </location>
</feature>